<keyword evidence="1" id="KW-0479">Metal-binding</keyword>
<dbReference type="GO" id="GO:0050313">
    <property type="term" value="F:sulfur dioxygenase activity"/>
    <property type="evidence" value="ECO:0007669"/>
    <property type="project" value="InterPro"/>
</dbReference>
<dbReference type="PANTHER" id="PTHR43084">
    <property type="entry name" value="PERSULFIDE DIOXYGENASE ETHE1"/>
    <property type="match status" value="1"/>
</dbReference>
<evidence type="ECO:0000256" key="1">
    <source>
        <dbReference type="ARBA" id="ARBA00022723"/>
    </source>
</evidence>
<dbReference type="SMART" id="SM00849">
    <property type="entry name" value="Lactamase_B"/>
    <property type="match status" value="1"/>
</dbReference>
<dbReference type="GO" id="GO:0070813">
    <property type="term" value="P:hydrogen sulfide metabolic process"/>
    <property type="evidence" value="ECO:0007669"/>
    <property type="project" value="TreeGrafter"/>
</dbReference>
<dbReference type="EMBL" id="JACHNU010000003">
    <property type="protein sequence ID" value="MBB4663092.1"/>
    <property type="molecule type" value="Genomic_DNA"/>
</dbReference>
<sequence>MILRPFLHAPTACASCLFGCGTVGEVAVVDPHVEKVDDYLRAADDAGVRIAAVLETHVQADHVSGLPALVERTGATPYLPAGAEVEFAHEPLADRARVVLGNTVVTALSTPGHAPAHAAYVVADRRRGDEEPWIVFSGDALLIGDVGRPDLHAGGDPRAAARTLHASLRRLLELPDDLLLLPSHYGGSVCGRSLSGNPFSTLGFERRHDPALAVADPDAFAEMVLADLPAPPPDQAAIVAANRAGSSAPPGRTHT</sequence>
<dbReference type="AlphaFoldDB" id="A0A840IE73"/>
<dbReference type="InterPro" id="IPR044528">
    <property type="entry name" value="POD-like_MBL-fold"/>
</dbReference>
<dbReference type="GO" id="GO:0016787">
    <property type="term" value="F:hydrolase activity"/>
    <property type="evidence" value="ECO:0007669"/>
    <property type="project" value="UniProtKB-KW"/>
</dbReference>
<reference evidence="3 4" key="1">
    <citation type="submission" date="2020-08" db="EMBL/GenBank/DDBJ databases">
        <title>Genomic Encyclopedia of Archaeal and Bacterial Type Strains, Phase II (KMG-II): from individual species to whole genera.</title>
        <authorList>
            <person name="Goeker M."/>
        </authorList>
    </citation>
    <scope>NUCLEOTIDE SEQUENCE [LARGE SCALE GENOMIC DNA]</scope>
    <source>
        <strain evidence="3 4">DSM 23288</strain>
    </source>
</reference>
<organism evidence="3 4">
    <name type="scientific">Conexibacter arvalis</name>
    <dbReference type="NCBI Taxonomy" id="912552"/>
    <lineage>
        <taxon>Bacteria</taxon>
        <taxon>Bacillati</taxon>
        <taxon>Actinomycetota</taxon>
        <taxon>Thermoleophilia</taxon>
        <taxon>Solirubrobacterales</taxon>
        <taxon>Conexibacteraceae</taxon>
        <taxon>Conexibacter</taxon>
    </lineage>
</organism>
<dbReference type="CDD" id="cd07724">
    <property type="entry name" value="POD-like_MBL-fold"/>
    <property type="match status" value="1"/>
</dbReference>
<accession>A0A840IE73</accession>
<evidence type="ECO:0000313" key="3">
    <source>
        <dbReference type="EMBL" id="MBB4663092.1"/>
    </source>
</evidence>
<feature type="domain" description="Metallo-beta-lactamase" evidence="2">
    <location>
        <begin position="12"/>
        <end position="184"/>
    </location>
</feature>
<dbReference type="RefSeq" id="WP_183342820.1">
    <property type="nucleotide sequence ID" value="NZ_JACHNU010000003.1"/>
</dbReference>
<dbReference type="Pfam" id="PF00753">
    <property type="entry name" value="Lactamase_B"/>
    <property type="match status" value="1"/>
</dbReference>
<comment type="caution">
    <text evidence="3">The sequence shown here is derived from an EMBL/GenBank/DDBJ whole genome shotgun (WGS) entry which is preliminary data.</text>
</comment>
<keyword evidence="3" id="KW-0378">Hydrolase</keyword>
<dbReference type="Gene3D" id="3.60.15.10">
    <property type="entry name" value="Ribonuclease Z/Hydroxyacylglutathione hydrolase-like"/>
    <property type="match status" value="1"/>
</dbReference>
<keyword evidence="4" id="KW-1185">Reference proteome</keyword>
<name>A0A840IE73_9ACTN</name>
<gene>
    <name evidence="3" type="ORF">BDZ31_002681</name>
</gene>
<dbReference type="GO" id="GO:0046872">
    <property type="term" value="F:metal ion binding"/>
    <property type="evidence" value="ECO:0007669"/>
    <property type="project" value="UniProtKB-KW"/>
</dbReference>
<evidence type="ECO:0000259" key="2">
    <source>
        <dbReference type="SMART" id="SM00849"/>
    </source>
</evidence>
<dbReference type="InterPro" id="IPR036866">
    <property type="entry name" value="RibonucZ/Hydroxyglut_hydro"/>
</dbReference>
<dbReference type="InterPro" id="IPR051682">
    <property type="entry name" value="Mito_Persulfide_Diox"/>
</dbReference>
<protein>
    <submittedName>
        <fullName evidence="3">Glyoxylase-like metal-dependent hydrolase (Beta-lactamase superfamily II)</fullName>
    </submittedName>
</protein>
<evidence type="ECO:0000313" key="4">
    <source>
        <dbReference type="Proteomes" id="UP000585272"/>
    </source>
</evidence>
<dbReference type="SUPFAM" id="SSF56281">
    <property type="entry name" value="Metallo-hydrolase/oxidoreductase"/>
    <property type="match status" value="1"/>
</dbReference>
<proteinExistence type="predicted"/>
<dbReference type="GO" id="GO:0006749">
    <property type="term" value="P:glutathione metabolic process"/>
    <property type="evidence" value="ECO:0007669"/>
    <property type="project" value="InterPro"/>
</dbReference>
<dbReference type="Proteomes" id="UP000585272">
    <property type="component" value="Unassembled WGS sequence"/>
</dbReference>
<dbReference type="InterPro" id="IPR001279">
    <property type="entry name" value="Metallo-B-lactamas"/>
</dbReference>
<dbReference type="PANTHER" id="PTHR43084:SF1">
    <property type="entry name" value="PERSULFIDE DIOXYGENASE ETHE1, MITOCHONDRIAL"/>
    <property type="match status" value="1"/>
</dbReference>